<feature type="chain" id="PRO_5011769774" description="alpha-L-fucosidase" evidence="8">
    <location>
        <begin position="21"/>
        <end position="486"/>
    </location>
</feature>
<evidence type="ECO:0000313" key="11">
    <source>
        <dbReference type="Proteomes" id="UP000199045"/>
    </source>
</evidence>
<evidence type="ECO:0000256" key="4">
    <source>
        <dbReference type="ARBA" id="ARBA00022729"/>
    </source>
</evidence>
<protein>
    <recommendedName>
        <fullName evidence="3">alpha-L-fucosidase</fullName>
        <ecNumber evidence="3">3.2.1.51</ecNumber>
    </recommendedName>
</protein>
<evidence type="ECO:0000259" key="9">
    <source>
        <dbReference type="Pfam" id="PF01120"/>
    </source>
</evidence>
<feature type="signal peptide" evidence="8">
    <location>
        <begin position="1"/>
        <end position="20"/>
    </location>
</feature>
<comment type="similarity">
    <text evidence="2">Belongs to the glycosyl hydrolase 29 family.</text>
</comment>
<dbReference type="GO" id="GO:0005764">
    <property type="term" value="C:lysosome"/>
    <property type="evidence" value="ECO:0007669"/>
    <property type="project" value="TreeGrafter"/>
</dbReference>
<evidence type="ECO:0000313" key="10">
    <source>
        <dbReference type="EMBL" id="SDE92031.1"/>
    </source>
</evidence>
<organism evidence="10 11">
    <name type="scientific">Chitinophaga filiformis</name>
    <name type="common">Myxococcus filiformis</name>
    <name type="synonym">Flexibacter filiformis</name>
    <dbReference type="NCBI Taxonomy" id="104663"/>
    <lineage>
        <taxon>Bacteria</taxon>
        <taxon>Pseudomonadati</taxon>
        <taxon>Bacteroidota</taxon>
        <taxon>Chitinophagia</taxon>
        <taxon>Chitinophagales</taxon>
        <taxon>Chitinophagaceae</taxon>
        <taxon>Chitinophaga</taxon>
    </lineage>
</organism>
<evidence type="ECO:0000256" key="3">
    <source>
        <dbReference type="ARBA" id="ARBA00012662"/>
    </source>
</evidence>
<evidence type="ECO:0000256" key="6">
    <source>
        <dbReference type="ARBA" id="ARBA00023295"/>
    </source>
</evidence>
<dbReference type="InterPro" id="IPR017853">
    <property type="entry name" value="GH"/>
</dbReference>
<gene>
    <name evidence="10" type="ORF">SAMN04488121_101175</name>
</gene>
<evidence type="ECO:0000256" key="5">
    <source>
        <dbReference type="ARBA" id="ARBA00022801"/>
    </source>
</evidence>
<dbReference type="OrthoDB" id="1095333at2"/>
<dbReference type="InterPro" id="IPR057739">
    <property type="entry name" value="Glyco_hydro_29_N"/>
</dbReference>
<evidence type="ECO:0000256" key="1">
    <source>
        <dbReference type="ARBA" id="ARBA00004071"/>
    </source>
</evidence>
<comment type="function">
    <text evidence="1">Alpha-L-fucosidase is responsible for hydrolyzing the alpha-1,6-linked fucose joined to the reducing-end N-acetylglucosamine of the carbohydrate moieties of glycoproteins.</text>
</comment>
<dbReference type="RefSeq" id="WP_089828348.1">
    <property type="nucleotide sequence ID" value="NZ_FNBN01000001.1"/>
</dbReference>
<dbReference type="EC" id="3.2.1.51" evidence="3"/>
<dbReference type="Pfam" id="PF01120">
    <property type="entry name" value="Alpha_L_fucos"/>
    <property type="match status" value="1"/>
</dbReference>
<reference evidence="10 11" key="1">
    <citation type="submission" date="2016-10" db="EMBL/GenBank/DDBJ databases">
        <authorList>
            <person name="de Groot N.N."/>
        </authorList>
    </citation>
    <scope>NUCLEOTIDE SEQUENCE [LARGE SCALE GENOMIC DNA]</scope>
    <source>
        <strain evidence="10 11">DSM 527</strain>
    </source>
</reference>
<keyword evidence="4 8" id="KW-0732">Signal</keyword>
<dbReference type="InterPro" id="IPR013780">
    <property type="entry name" value="Glyco_hydro_b"/>
</dbReference>
<dbReference type="Gene3D" id="3.20.20.80">
    <property type="entry name" value="Glycosidases"/>
    <property type="match status" value="1"/>
</dbReference>
<dbReference type="PANTHER" id="PTHR10030">
    <property type="entry name" value="ALPHA-L-FUCOSIDASE"/>
    <property type="match status" value="1"/>
</dbReference>
<proteinExistence type="inferred from homology"/>
<dbReference type="GO" id="GO:0016139">
    <property type="term" value="P:glycoside catabolic process"/>
    <property type="evidence" value="ECO:0007669"/>
    <property type="project" value="TreeGrafter"/>
</dbReference>
<dbReference type="GO" id="GO:0006004">
    <property type="term" value="P:fucose metabolic process"/>
    <property type="evidence" value="ECO:0007669"/>
    <property type="project" value="InterPro"/>
</dbReference>
<dbReference type="PIRSF" id="PIRSF001092">
    <property type="entry name" value="Alpha-L-fucosidase"/>
    <property type="match status" value="1"/>
</dbReference>
<keyword evidence="6" id="KW-0326">Glycosidase</keyword>
<accession>A0A1G7GVA3</accession>
<dbReference type="STRING" id="104663.SAMN04488121_101175"/>
<name>A0A1G7GVA3_CHIFI</name>
<evidence type="ECO:0000256" key="7">
    <source>
        <dbReference type="PIRSR" id="PIRSR001092-1"/>
    </source>
</evidence>
<dbReference type="PANTHER" id="PTHR10030:SF37">
    <property type="entry name" value="ALPHA-L-FUCOSIDASE-RELATED"/>
    <property type="match status" value="1"/>
</dbReference>
<dbReference type="InterPro" id="IPR016286">
    <property type="entry name" value="FUC_metazoa-typ"/>
</dbReference>
<dbReference type="AlphaFoldDB" id="A0A1G7GVA3"/>
<dbReference type="Gene3D" id="2.60.40.1180">
    <property type="entry name" value="Golgi alpha-mannosidase II"/>
    <property type="match status" value="1"/>
</dbReference>
<feature type="domain" description="Glycoside hydrolase family 29 N-terminal" evidence="9">
    <location>
        <begin position="21"/>
        <end position="387"/>
    </location>
</feature>
<dbReference type="SUPFAM" id="SSF51445">
    <property type="entry name" value="(Trans)glycosidases"/>
    <property type="match status" value="1"/>
</dbReference>
<evidence type="ECO:0000256" key="2">
    <source>
        <dbReference type="ARBA" id="ARBA00007951"/>
    </source>
</evidence>
<dbReference type="Proteomes" id="UP000199045">
    <property type="component" value="Unassembled WGS sequence"/>
</dbReference>
<dbReference type="SMART" id="SM00812">
    <property type="entry name" value="Alpha_L_fucos"/>
    <property type="match status" value="1"/>
</dbReference>
<dbReference type="InterPro" id="IPR000933">
    <property type="entry name" value="Glyco_hydro_29"/>
</dbReference>
<keyword evidence="5" id="KW-0378">Hydrolase</keyword>
<sequence length="486" mass="55500">MRKLFLLFSSALLAFSTASAQDHGLEQPYIPETDQAVLKKLDEWQDWKFGMLIHWGAYSQWGIVESWSICPEDEGWTQRKPYGIPYYEYVKKYEDLATTFNPTKFDPSKWAKAAKGAGMEYVVFTTKHHDGFCMWDTKQTDYGIAGSKSPFRNDPRKNVAKEVFTAFQKEGLHTGAYFSKPDWHSEFYWWPYFPPKDRHVNYDVTRYPDRWKNFKDYTYKQIEELMTTMGKIEILWLDGGWVRARKQGVKAENDITAAEIDTRPTKQNEDIDMAGIAKMARSHQPGLIVVDRSVHGPFENYRTPEQQIPEKPLSYPWETCMTMANSWSYVPDDKYKPVNKIIHNLVDIVAKGGNYLLNVGPGPDGQLHDEAYTTMTAIGEWMKINGDAIYGTRSIAPYKDGKVCFTRKKNGNVYAIYMLDEGEKLPAQIAFEGLKPAKGAKVTVLGAKEKISWKATATGTQITIPAAVQQKGWQHAVAIQLSAVEQ</sequence>
<feature type="site" description="May be important for catalysis" evidence="7">
    <location>
        <position position="320"/>
    </location>
</feature>
<dbReference type="GO" id="GO:0004560">
    <property type="term" value="F:alpha-L-fucosidase activity"/>
    <property type="evidence" value="ECO:0007669"/>
    <property type="project" value="InterPro"/>
</dbReference>
<dbReference type="EMBL" id="FNBN01000001">
    <property type="protein sequence ID" value="SDE92031.1"/>
    <property type="molecule type" value="Genomic_DNA"/>
</dbReference>
<evidence type="ECO:0000256" key="8">
    <source>
        <dbReference type="SAM" id="SignalP"/>
    </source>
</evidence>